<dbReference type="Gene3D" id="2.60.40.650">
    <property type="match status" value="1"/>
</dbReference>
<dbReference type="InterPro" id="IPR014756">
    <property type="entry name" value="Ig_E-set"/>
</dbReference>
<sequence>MFKTSSGIDRPDSFTCVRARRVVVAGVACAQGNAILALEVQVDDDPRQAAVVRPEPNLDTRVQWIYPWQATLGTHTLRVRAVDRTAPADVRVALMHDGSEFVGVYRAGVALQRDTATPCRGGP</sequence>
<dbReference type="EMBL" id="FZPH01000012">
    <property type="protein sequence ID" value="SNT60932.1"/>
    <property type="molecule type" value="Genomic_DNA"/>
</dbReference>
<protein>
    <submittedName>
        <fullName evidence="1">Uncharacterized protein</fullName>
    </submittedName>
</protein>
<dbReference type="Proteomes" id="UP000198362">
    <property type="component" value="Unassembled WGS sequence"/>
</dbReference>
<dbReference type="AlphaFoldDB" id="A0A239P1Q5"/>
<name>A0A239P1Q5_9ACTN</name>
<keyword evidence="2" id="KW-1185">Reference proteome</keyword>
<evidence type="ECO:0000313" key="2">
    <source>
        <dbReference type="Proteomes" id="UP000198362"/>
    </source>
</evidence>
<accession>A0A239P1Q5</accession>
<organism evidence="1 2">
    <name type="scientific">Asanoa hainanensis</name>
    <dbReference type="NCBI Taxonomy" id="560556"/>
    <lineage>
        <taxon>Bacteria</taxon>
        <taxon>Bacillati</taxon>
        <taxon>Actinomycetota</taxon>
        <taxon>Actinomycetes</taxon>
        <taxon>Micromonosporales</taxon>
        <taxon>Micromonosporaceae</taxon>
        <taxon>Asanoa</taxon>
    </lineage>
</organism>
<proteinExistence type="predicted"/>
<evidence type="ECO:0000313" key="1">
    <source>
        <dbReference type="EMBL" id="SNT60932.1"/>
    </source>
</evidence>
<gene>
    <name evidence="1" type="ORF">SAMN05421812_112249</name>
</gene>
<dbReference type="SUPFAM" id="SSF81296">
    <property type="entry name" value="E set domains"/>
    <property type="match status" value="1"/>
</dbReference>
<reference evidence="1 2" key="1">
    <citation type="submission" date="2017-06" db="EMBL/GenBank/DDBJ databases">
        <authorList>
            <person name="Kim H.J."/>
            <person name="Triplett B.A."/>
        </authorList>
    </citation>
    <scope>NUCLEOTIDE SEQUENCE [LARGE SCALE GENOMIC DNA]</scope>
    <source>
        <strain evidence="1 2">CGMCC 4.5593</strain>
    </source>
</reference>